<evidence type="ECO:0000256" key="1">
    <source>
        <dbReference type="SAM" id="MobiDB-lite"/>
    </source>
</evidence>
<feature type="region of interest" description="Disordered" evidence="1">
    <location>
        <begin position="310"/>
        <end position="344"/>
    </location>
</feature>
<evidence type="ECO:0000313" key="2">
    <source>
        <dbReference type="EMBL" id="MBZ6377667.1"/>
    </source>
</evidence>
<dbReference type="Pfam" id="PF10094">
    <property type="entry name" value="DUF2332"/>
    <property type="match status" value="1"/>
</dbReference>
<proteinExistence type="predicted"/>
<reference evidence="2 3" key="1">
    <citation type="submission" date="2021-04" db="EMBL/GenBank/DDBJ databases">
        <authorList>
            <person name="Pira H."/>
            <person name="Risdian C."/>
            <person name="Wink J."/>
        </authorList>
    </citation>
    <scope>NUCLEOTIDE SEQUENCE [LARGE SCALE GENOMIC DNA]</scope>
    <source>
        <strain evidence="2 3">DSM 107782</strain>
    </source>
</reference>
<dbReference type="EMBL" id="JAGSGB010000001">
    <property type="protein sequence ID" value="MBZ6377667.1"/>
    <property type="molecule type" value="Genomic_DNA"/>
</dbReference>
<protein>
    <submittedName>
        <fullName evidence="2">DUF2332 domain-containing protein</fullName>
    </submittedName>
</protein>
<dbReference type="RefSeq" id="WP_088711444.1">
    <property type="nucleotide sequence ID" value="NZ_JAGSGB010000001.1"/>
</dbReference>
<evidence type="ECO:0000313" key="3">
    <source>
        <dbReference type="Proteomes" id="UP000824621"/>
    </source>
</evidence>
<dbReference type="PIRSF" id="PIRSF012608">
    <property type="entry name" value="UCP012608"/>
    <property type="match status" value="1"/>
</dbReference>
<comment type="caution">
    <text evidence="2">The sequence shown here is derived from an EMBL/GenBank/DDBJ whole genome shotgun (WGS) entry which is preliminary data.</text>
</comment>
<gene>
    <name evidence="2" type="ORF">KCN53_03345</name>
</gene>
<organism evidence="2 3">
    <name type="scientific">Pacificimonas aurantium</name>
    <dbReference type="NCBI Taxonomy" id="1250540"/>
    <lineage>
        <taxon>Bacteria</taxon>
        <taxon>Pseudomonadati</taxon>
        <taxon>Pseudomonadota</taxon>
        <taxon>Alphaproteobacteria</taxon>
        <taxon>Sphingomonadales</taxon>
        <taxon>Sphingosinicellaceae</taxon>
        <taxon>Pacificimonas</taxon>
    </lineage>
</organism>
<dbReference type="Proteomes" id="UP000824621">
    <property type="component" value="Unassembled WGS sequence"/>
</dbReference>
<accession>A0ABS7WH08</accession>
<name>A0ABS7WH08_9SPHN</name>
<dbReference type="InterPro" id="IPR011200">
    <property type="entry name" value="UCP012608"/>
</dbReference>
<feature type="compositionally biased region" description="Basic and acidic residues" evidence="1">
    <location>
        <begin position="325"/>
        <end position="344"/>
    </location>
</feature>
<sequence length="344" mass="37856">MAGRPFAEQADWCLRMNSPFMERLCRALDTVLDERTEVGRRVLEWPGDPHTDAMPMRVTGGLNALRRTGRAPGLTSLYPPAPLAPLPEFEQVLSSVLGEFDQDLLPWLDGPPQTNETGRAGALFPGLMLIAARTGLPLRLFELGASAGLNLRLDDYAYRLGGIEAGRTGSPVRIEPQWSGSPPLSASLEVAERRGVDMAPLDVTDPDVRERLMAFCWPDQSDRVTRLEAALDLAAKDPPPIDKGDAADWTERMVEPRSGTATVVFHSIAFQYFPEETKRRIEDHLHRRGTAASADAPLFWLQYEAGPGGPGQPTRLGLRSWPEGGEEHLAEGHPHGTDLHWHAD</sequence>
<keyword evidence="3" id="KW-1185">Reference proteome</keyword>